<comment type="caution">
    <text evidence="1">The sequence shown here is derived from an EMBL/GenBank/DDBJ whole genome shotgun (WGS) entry which is preliminary data.</text>
</comment>
<dbReference type="HOGENOM" id="CLU_1428776_0_0_1"/>
<dbReference type="Proteomes" id="UP000019487">
    <property type="component" value="Unassembled WGS sequence"/>
</dbReference>
<dbReference type="AlphaFoldDB" id="W9BZ13"/>
<dbReference type="OrthoDB" id="3527551at2759"/>
<sequence length="190" mass="22570">MVKNNPPIGKASLRSILPKPPYDIKAHESLIWLEESRTLHMYIAYTEGKTQEEMAIYMAILNLRMAEYGPWANNIQLLFHPRVIRLYENPSIYAQHVSEMKALVNRINQSFKVVTHINIRIKVDYANFQQMKLAASFLALEKNWNLFYYFDGILRLIEIDEQSILMRRLRGVYDRDFKVQMKYCGWLCYI</sequence>
<evidence type="ECO:0000313" key="2">
    <source>
        <dbReference type="Proteomes" id="UP000019487"/>
    </source>
</evidence>
<keyword evidence="2" id="KW-1185">Reference proteome</keyword>
<organism evidence="1 2">
    <name type="scientific">Sclerotinia borealis (strain F-4128)</name>
    <dbReference type="NCBI Taxonomy" id="1432307"/>
    <lineage>
        <taxon>Eukaryota</taxon>
        <taxon>Fungi</taxon>
        <taxon>Dikarya</taxon>
        <taxon>Ascomycota</taxon>
        <taxon>Pezizomycotina</taxon>
        <taxon>Leotiomycetes</taxon>
        <taxon>Helotiales</taxon>
        <taxon>Sclerotiniaceae</taxon>
        <taxon>Sclerotinia</taxon>
    </lineage>
</organism>
<accession>W9BZ13</accession>
<reference evidence="1 2" key="1">
    <citation type="journal article" date="2014" name="Genome Announc.">
        <title>Draft genome sequence of Sclerotinia borealis, a psychrophilic plant pathogenic fungus.</title>
        <authorList>
            <person name="Mardanov A.V."/>
            <person name="Beletsky A.V."/>
            <person name="Kadnikov V.V."/>
            <person name="Ignatov A.N."/>
            <person name="Ravin N.V."/>
        </authorList>
    </citation>
    <scope>NUCLEOTIDE SEQUENCE [LARGE SCALE GENOMIC DNA]</scope>
    <source>
        <strain evidence="2">F-4157</strain>
    </source>
</reference>
<evidence type="ECO:0000313" key="1">
    <source>
        <dbReference type="EMBL" id="ESZ89797.1"/>
    </source>
</evidence>
<dbReference type="EMBL" id="AYSA01000777">
    <property type="protein sequence ID" value="ESZ89797.1"/>
    <property type="molecule type" value="Genomic_DNA"/>
</dbReference>
<protein>
    <submittedName>
        <fullName evidence="1">Uncharacterized protein</fullName>
    </submittedName>
</protein>
<gene>
    <name evidence="1" type="ORF">SBOR_9821</name>
</gene>
<proteinExistence type="predicted"/>
<name>W9BZ13_SCLBF</name>